<dbReference type="PANTHER" id="PTHR45138">
    <property type="entry name" value="REGULATORY COMPONENTS OF SENSORY TRANSDUCTION SYSTEM"/>
    <property type="match status" value="1"/>
</dbReference>
<evidence type="ECO:0000256" key="1">
    <source>
        <dbReference type="ARBA" id="ARBA00012528"/>
    </source>
</evidence>
<evidence type="ECO:0000259" key="5">
    <source>
        <dbReference type="PROSITE" id="PS50110"/>
    </source>
</evidence>
<organism evidence="7 8">
    <name type="scientific">Geothermobacter ehrlichii</name>
    <dbReference type="NCBI Taxonomy" id="213224"/>
    <lineage>
        <taxon>Bacteria</taxon>
        <taxon>Pseudomonadati</taxon>
        <taxon>Thermodesulfobacteriota</taxon>
        <taxon>Desulfuromonadia</taxon>
        <taxon>Desulfuromonadales</taxon>
        <taxon>Geothermobacteraceae</taxon>
        <taxon>Geothermobacter</taxon>
    </lineage>
</organism>
<dbReference type="InterPro" id="IPR011006">
    <property type="entry name" value="CheY-like_superfamily"/>
</dbReference>
<comment type="catalytic activity">
    <reaction evidence="2">
        <text>2 GTP = 3',3'-c-di-GMP + 2 diphosphate</text>
        <dbReference type="Rhea" id="RHEA:24898"/>
        <dbReference type="ChEBI" id="CHEBI:33019"/>
        <dbReference type="ChEBI" id="CHEBI:37565"/>
        <dbReference type="ChEBI" id="CHEBI:58805"/>
        <dbReference type="EC" id="2.7.7.65"/>
    </reaction>
</comment>
<dbReference type="InterPro" id="IPR043128">
    <property type="entry name" value="Rev_trsase/Diguanyl_cyclase"/>
</dbReference>
<feature type="domain" description="GGDEF" evidence="6">
    <location>
        <begin position="195"/>
        <end position="328"/>
    </location>
</feature>
<dbReference type="Pfam" id="PF00990">
    <property type="entry name" value="GGDEF"/>
    <property type="match status" value="1"/>
</dbReference>
<dbReference type="GO" id="GO:0005886">
    <property type="term" value="C:plasma membrane"/>
    <property type="evidence" value="ECO:0007669"/>
    <property type="project" value="TreeGrafter"/>
</dbReference>
<dbReference type="Gene3D" id="3.40.50.2300">
    <property type="match status" value="1"/>
</dbReference>
<dbReference type="FunFam" id="3.30.70.270:FF:000001">
    <property type="entry name" value="Diguanylate cyclase domain protein"/>
    <property type="match status" value="1"/>
</dbReference>
<feature type="coiled-coil region" evidence="4">
    <location>
        <begin position="140"/>
        <end position="167"/>
    </location>
</feature>
<comment type="caution">
    <text evidence="7">The sequence shown here is derived from an EMBL/GenBank/DDBJ whole genome shotgun (WGS) entry which is preliminary data.</text>
</comment>
<evidence type="ECO:0000313" key="7">
    <source>
        <dbReference type="EMBL" id="TYO96365.1"/>
    </source>
</evidence>
<evidence type="ECO:0000313" key="8">
    <source>
        <dbReference type="Proteomes" id="UP000324159"/>
    </source>
</evidence>
<dbReference type="PROSITE" id="PS50887">
    <property type="entry name" value="GGDEF"/>
    <property type="match status" value="1"/>
</dbReference>
<dbReference type="GO" id="GO:0000160">
    <property type="term" value="P:phosphorelay signal transduction system"/>
    <property type="evidence" value="ECO:0007669"/>
    <property type="project" value="InterPro"/>
</dbReference>
<evidence type="ECO:0000256" key="2">
    <source>
        <dbReference type="ARBA" id="ARBA00034247"/>
    </source>
</evidence>
<dbReference type="RefSeq" id="WP_281289764.1">
    <property type="nucleotide sequence ID" value="NZ_VNIB01000014.1"/>
</dbReference>
<feature type="modified residue" description="4-aspartylphosphate" evidence="3">
    <location>
        <position position="78"/>
    </location>
</feature>
<evidence type="ECO:0000256" key="4">
    <source>
        <dbReference type="SAM" id="Coils"/>
    </source>
</evidence>
<dbReference type="PANTHER" id="PTHR45138:SF9">
    <property type="entry name" value="DIGUANYLATE CYCLASE DGCM-RELATED"/>
    <property type="match status" value="1"/>
</dbReference>
<proteinExistence type="predicted"/>
<dbReference type="GO" id="GO:0052621">
    <property type="term" value="F:diguanylate cyclase activity"/>
    <property type="evidence" value="ECO:0007669"/>
    <property type="project" value="UniProtKB-EC"/>
</dbReference>
<dbReference type="AlphaFoldDB" id="A0A5D3WI14"/>
<dbReference type="SMART" id="SM00267">
    <property type="entry name" value="GGDEF"/>
    <property type="match status" value="1"/>
</dbReference>
<keyword evidence="8" id="KW-1185">Reference proteome</keyword>
<accession>A0A5D3WI14</accession>
<feature type="domain" description="Response regulatory" evidence="5">
    <location>
        <begin position="27"/>
        <end position="145"/>
    </location>
</feature>
<dbReference type="SUPFAM" id="SSF52172">
    <property type="entry name" value="CheY-like"/>
    <property type="match status" value="1"/>
</dbReference>
<dbReference type="CDD" id="cd01949">
    <property type="entry name" value="GGDEF"/>
    <property type="match status" value="1"/>
</dbReference>
<dbReference type="InterPro" id="IPR050469">
    <property type="entry name" value="Diguanylate_Cyclase"/>
</dbReference>
<dbReference type="EC" id="2.7.7.65" evidence="1"/>
<dbReference type="SMART" id="SM00448">
    <property type="entry name" value="REC"/>
    <property type="match status" value="1"/>
</dbReference>
<dbReference type="InterPro" id="IPR000160">
    <property type="entry name" value="GGDEF_dom"/>
</dbReference>
<sequence length="328" mass="36959">MTGQKPKLQLTHGALATPAHRADMPSSILIIDDSPQARQQVIEILQPKSLFNFFYEAGDGIEGFKTALNRKVDIVLCDLEMPGMDGFKFLQMMNSREELADIPVIMVTGREDTETKVRGLEQGASDYVTKPYDPAELIARVKVQIKIKSLQDKLKRSNQMLLELSLTDPLTGLNNRRYMMEVLDREFERSQRSGASLCLVMIDIDHFKRVNDTYGHQKGDVVLRGLADLLRKHLRQYDTAARFGGEEFALILPETDLGEAALVAERLRRATEKLTFTQIPGLQVSASLGVACYPMQGIDVPDDLIREADYALYNAKRLGRNRVEVMEN</sequence>
<dbReference type="GO" id="GO:0043709">
    <property type="term" value="P:cell adhesion involved in single-species biofilm formation"/>
    <property type="evidence" value="ECO:0007669"/>
    <property type="project" value="TreeGrafter"/>
</dbReference>
<dbReference type="Pfam" id="PF00072">
    <property type="entry name" value="Response_reg"/>
    <property type="match status" value="1"/>
</dbReference>
<dbReference type="NCBIfam" id="TIGR00254">
    <property type="entry name" value="GGDEF"/>
    <property type="match status" value="1"/>
</dbReference>
<dbReference type="PROSITE" id="PS50110">
    <property type="entry name" value="RESPONSE_REGULATORY"/>
    <property type="match status" value="1"/>
</dbReference>
<dbReference type="InterPro" id="IPR001789">
    <property type="entry name" value="Sig_transdc_resp-reg_receiver"/>
</dbReference>
<evidence type="ECO:0000259" key="6">
    <source>
        <dbReference type="PROSITE" id="PS50887"/>
    </source>
</evidence>
<reference evidence="7 8" key="1">
    <citation type="submission" date="2019-07" db="EMBL/GenBank/DDBJ databases">
        <title>Genomic Encyclopedia of Type Strains, Phase IV (KMG-IV): sequencing the most valuable type-strain genomes for metagenomic binning, comparative biology and taxonomic classification.</title>
        <authorList>
            <person name="Goeker M."/>
        </authorList>
    </citation>
    <scope>NUCLEOTIDE SEQUENCE [LARGE SCALE GENOMIC DNA]</scope>
    <source>
        <strain evidence="7 8">SS015</strain>
    </source>
</reference>
<dbReference type="GO" id="GO:1902201">
    <property type="term" value="P:negative regulation of bacterial-type flagellum-dependent cell motility"/>
    <property type="evidence" value="ECO:0007669"/>
    <property type="project" value="TreeGrafter"/>
</dbReference>
<dbReference type="SUPFAM" id="SSF55073">
    <property type="entry name" value="Nucleotide cyclase"/>
    <property type="match status" value="1"/>
</dbReference>
<evidence type="ECO:0000256" key="3">
    <source>
        <dbReference type="PROSITE-ProRule" id="PRU00169"/>
    </source>
</evidence>
<dbReference type="Proteomes" id="UP000324159">
    <property type="component" value="Unassembled WGS sequence"/>
</dbReference>
<keyword evidence="4" id="KW-0175">Coiled coil</keyword>
<name>A0A5D3WI14_9BACT</name>
<dbReference type="InterPro" id="IPR029787">
    <property type="entry name" value="Nucleotide_cyclase"/>
</dbReference>
<dbReference type="Gene3D" id="3.30.70.270">
    <property type="match status" value="1"/>
</dbReference>
<keyword evidence="3" id="KW-0597">Phosphoprotein</keyword>
<protein>
    <recommendedName>
        <fullName evidence="1">diguanylate cyclase</fullName>
        <ecNumber evidence="1">2.7.7.65</ecNumber>
    </recommendedName>
</protein>
<gene>
    <name evidence="7" type="ORF">EDC39_11471</name>
</gene>
<dbReference type="EMBL" id="VNIB01000014">
    <property type="protein sequence ID" value="TYO96365.1"/>
    <property type="molecule type" value="Genomic_DNA"/>
</dbReference>